<evidence type="ECO:0000313" key="16">
    <source>
        <dbReference type="EMBL" id="KAJ8069027.1"/>
    </source>
</evidence>
<evidence type="ECO:0000256" key="9">
    <source>
        <dbReference type="ARBA" id="ARBA00023295"/>
    </source>
</evidence>
<keyword evidence="7" id="KW-0843">Virulence</keyword>
<dbReference type="InterPro" id="IPR036779">
    <property type="entry name" value="LysM_dom_sf"/>
</dbReference>
<evidence type="ECO:0000313" key="17">
    <source>
        <dbReference type="Proteomes" id="UP001152300"/>
    </source>
</evidence>
<keyword evidence="8" id="KW-0119">Carbohydrate metabolism</keyword>
<dbReference type="InterPro" id="IPR001579">
    <property type="entry name" value="Glyco_hydro_18_chit_AS"/>
</dbReference>
<dbReference type="PROSITE" id="PS01095">
    <property type="entry name" value="GH18_1"/>
    <property type="match status" value="1"/>
</dbReference>
<dbReference type="GO" id="GO:0008843">
    <property type="term" value="F:endochitinase activity"/>
    <property type="evidence" value="ECO:0007669"/>
    <property type="project" value="UniProtKB-EC"/>
</dbReference>
<dbReference type="PROSITE" id="PS51910">
    <property type="entry name" value="GH18_2"/>
    <property type="match status" value="1"/>
</dbReference>
<dbReference type="Gene3D" id="3.30.60.10">
    <property type="entry name" value="Endochitinase-like"/>
    <property type="match status" value="1"/>
</dbReference>
<keyword evidence="4" id="KW-0147">Chitin-binding</keyword>
<evidence type="ECO:0000259" key="14">
    <source>
        <dbReference type="PROSITE" id="PS51782"/>
    </source>
</evidence>
<dbReference type="Pfam" id="PF00704">
    <property type="entry name" value="Glyco_hydro_18"/>
    <property type="match status" value="1"/>
</dbReference>
<keyword evidence="5 11" id="KW-0378">Hydrolase</keyword>
<dbReference type="SUPFAM" id="SSF54556">
    <property type="entry name" value="Chitinase insertion domain"/>
    <property type="match status" value="1"/>
</dbReference>
<organism evidence="16 17">
    <name type="scientific">Sclerotinia nivalis</name>
    <dbReference type="NCBI Taxonomy" id="352851"/>
    <lineage>
        <taxon>Eukaryota</taxon>
        <taxon>Fungi</taxon>
        <taxon>Dikarya</taxon>
        <taxon>Ascomycota</taxon>
        <taxon>Pezizomycotina</taxon>
        <taxon>Leotiomycetes</taxon>
        <taxon>Helotiales</taxon>
        <taxon>Sclerotiniaceae</taxon>
        <taxon>Sclerotinia</taxon>
    </lineage>
</organism>
<name>A0A9X0AU76_9HELO</name>
<evidence type="ECO:0000256" key="5">
    <source>
        <dbReference type="ARBA" id="ARBA00022801"/>
    </source>
</evidence>
<dbReference type="PROSITE" id="PS51782">
    <property type="entry name" value="LYSM"/>
    <property type="match status" value="2"/>
</dbReference>
<evidence type="ECO:0000256" key="1">
    <source>
        <dbReference type="ARBA" id="ARBA00000822"/>
    </source>
</evidence>
<dbReference type="InterPro" id="IPR053214">
    <property type="entry name" value="LysM12-like"/>
</dbReference>
<evidence type="ECO:0000256" key="8">
    <source>
        <dbReference type="ARBA" id="ARBA00023277"/>
    </source>
</evidence>
<feature type="signal peptide" evidence="13">
    <location>
        <begin position="1"/>
        <end position="20"/>
    </location>
</feature>
<dbReference type="CDD" id="cd00118">
    <property type="entry name" value="LysM"/>
    <property type="match status" value="1"/>
</dbReference>
<keyword evidence="6" id="KW-0146">Chitin degradation</keyword>
<protein>
    <recommendedName>
        <fullName evidence="3">chitinase</fullName>
        <ecNumber evidence="3">3.2.1.14</ecNumber>
    </recommendedName>
</protein>
<sequence>MRPSSLYVAIVLLLARQSTAVADIPDSLSSWLKAHPVSTKIAAPITTAQTQASLISTLSNRTLSPSVINSQRSRCPASCDDAGFGPSNWTVYHDVNRLAFCNQTMILDFNLYNSLDDPLAHASIRSCVASLVADVSDVATTTSTSCPLKRNQIQVQESMQIAFNQSDSSGSVDDFVAATQQLERYLVKKESECDATIAFAYSGSAAVGIFVGSGAQNVSADVLQQFITEVQSVGISESVLVQLCAGQNRSSSYSLGIIANANADLAFVQNAVQTWASGDCVTRYDSSNVWQNVTLSIPNIQSNATSLSSNATLSNSTTLVKSRVRALAPRADCTTVQVVSGDSCATLASECGITAAEFTEYNPSTTLCGSLTAGEHVCCSAGALPDFSPSPYTNGTCATYLVVTGDSCSALAATYSLTIDEIADFNNNTWGWMGCDDIQAGNAICLSSGDPPMPVPISGVVCGPQVPGTPVVPSGTNLSSLSQCPLNACCDIWGQCGTTAEFCTITESPTGAPGTAAAGTNGCISNCGTDIIIGDAPAEYINVGFFEGFNTDRPCLNEPLSSLDLSSYTHIHMSFGVITTDYDIDISAIQSSFDEFISMTGFKKIISVGGWAFCTDPSTYMLFREAVNEANRDTFAENIVAFLAKYDLDGINLDWEYPGEPDIPGIPAGTTDDGVNYAIFLDVLAAKMASTTEVSICAPASFWYLQGFLIQDMAEIIDYIIFMTYDVHGQWDYGGLFSDPGCDGGNCLRSDVNLTETINSLSMLTKAGVPSSQIVMGVTSYGRSFQMSTVGCYTEECTFTGPASGAYAGTCTETPGYIANAEINGIINANGSVLQADGDVLPITVAPLTYLDENSYSNIVVYDDTQWIGYMDDENKAARKILYQAYNLGGVSDWAIDLQSYTGDVSNSTSATVVSVDPSIWTSGDTSVPCEPPCIIVLPPYPLGFTETITWPTLTTTLLSLSAGSTLTVTTTISVPEFTITEISFQAITLSATDTSIYEINPVQSVTPSSFIFTLGPNEATFPPTAIPTTSASYAIGEGGGVGGASSSSTAVGGGGGVGGASSSSSSSTSVVPVAVASIIFYSTPVPVTIQPQPTHSITTPPLSTPIPTVTVSKGTPKSACKTNCGSHQCNIFGCKPDCGLFGCDGGCGIFGCGGGCGPLGCVGDCPLDICGGLNCIGGGCSSSTDDQNEDCDEPSTISACTFIVSSFSTSPMTEYSTTTKTHCATFVECSSEDSVTTTTETTSETQSTAEYISAYEIGYPSTADDAAISTLASSILSQRLALDKTRYSGLTVAPSTSTITVTATPTQSTSTTTSIVVVTPTADCAFWDEGWGYTFEVYNIEYWATDSGASLHKQEDGCGALTGWKWNPETSTTFAYAYFNLPFFFKDGCVERAIVSAGGPKLSCKGHGLAKRDAEAGSNQTSIGAVPPTYSEEQIAAFQSAYANSTTYYPYVGMNWTADATPVRNTTLVYVYVYTDPDNSS</sequence>
<keyword evidence="17" id="KW-1185">Reference proteome</keyword>
<evidence type="ECO:0000256" key="2">
    <source>
        <dbReference type="ARBA" id="ARBA00008682"/>
    </source>
</evidence>
<dbReference type="Gene3D" id="3.10.50.10">
    <property type="match status" value="1"/>
</dbReference>
<dbReference type="EMBL" id="JAPEIS010000002">
    <property type="protein sequence ID" value="KAJ8069027.1"/>
    <property type="molecule type" value="Genomic_DNA"/>
</dbReference>
<evidence type="ECO:0000256" key="13">
    <source>
        <dbReference type="SAM" id="SignalP"/>
    </source>
</evidence>
<dbReference type="Proteomes" id="UP001152300">
    <property type="component" value="Unassembled WGS sequence"/>
</dbReference>
<dbReference type="SUPFAM" id="SSF51445">
    <property type="entry name" value="(Trans)glycosidases"/>
    <property type="match status" value="1"/>
</dbReference>
<dbReference type="InterPro" id="IPR001223">
    <property type="entry name" value="Glyco_hydro18_cat"/>
</dbReference>
<keyword evidence="13" id="KW-0732">Signal</keyword>
<dbReference type="GO" id="GO:0006032">
    <property type="term" value="P:chitin catabolic process"/>
    <property type="evidence" value="ECO:0007669"/>
    <property type="project" value="UniProtKB-KW"/>
</dbReference>
<evidence type="ECO:0000259" key="15">
    <source>
        <dbReference type="PROSITE" id="PS51910"/>
    </source>
</evidence>
<feature type="region of interest" description="Disordered" evidence="12">
    <location>
        <begin position="1045"/>
        <end position="1068"/>
    </location>
</feature>
<keyword evidence="10" id="KW-0624">Polysaccharide degradation</keyword>
<dbReference type="PANTHER" id="PTHR47700">
    <property type="entry name" value="V CHITINASE, PUTATIVE (AFU_ORTHOLOGUE AFUA_6G13720)-RELATED"/>
    <property type="match status" value="1"/>
</dbReference>
<comment type="catalytic activity">
    <reaction evidence="1">
        <text>Random endo-hydrolysis of N-acetyl-beta-D-glucosaminide (1-&gt;4)-beta-linkages in chitin and chitodextrins.</text>
        <dbReference type="EC" id="3.2.1.14"/>
    </reaction>
</comment>
<evidence type="ECO:0000256" key="7">
    <source>
        <dbReference type="ARBA" id="ARBA00023026"/>
    </source>
</evidence>
<evidence type="ECO:0000256" key="6">
    <source>
        <dbReference type="ARBA" id="ARBA00023024"/>
    </source>
</evidence>
<dbReference type="Pfam" id="PF01476">
    <property type="entry name" value="LysM"/>
    <property type="match status" value="2"/>
</dbReference>
<dbReference type="Gene3D" id="3.20.20.80">
    <property type="entry name" value="Glycosidases"/>
    <property type="match status" value="1"/>
</dbReference>
<feature type="chain" id="PRO_5040814004" description="chitinase" evidence="13">
    <location>
        <begin position="21"/>
        <end position="1482"/>
    </location>
</feature>
<evidence type="ECO:0000256" key="12">
    <source>
        <dbReference type="SAM" id="MobiDB-lite"/>
    </source>
</evidence>
<feature type="domain" description="GH18" evidence="15">
    <location>
        <begin position="540"/>
        <end position="916"/>
    </location>
</feature>
<dbReference type="InterPro" id="IPR036861">
    <property type="entry name" value="Endochitinase-like_sf"/>
</dbReference>
<dbReference type="InterPro" id="IPR017853">
    <property type="entry name" value="GH"/>
</dbReference>
<dbReference type="InterPro" id="IPR029070">
    <property type="entry name" value="Chitinase_insertion_sf"/>
</dbReference>
<keyword evidence="9 11" id="KW-0326">Glycosidase</keyword>
<accession>A0A9X0AU76</accession>
<dbReference type="InterPro" id="IPR018392">
    <property type="entry name" value="LysM"/>
</dbReference>
<dbReference type="Gene3D" id="3.10.350.10">
    <property type="entry name" value="LysM domain"/>
    <property type="match status" value="2"/>
</dbReference>
<evidence type="ECO:0000256" key="10">
    <source>
        <dbReference type="ARBA" id="ARBA00023326"/>
    </source>
</evidence>
<proteinExistence type="inferred from homology"/>
<gene>
    <name evidence="16" type="ORF">OCU04_002702</name>
</gene>
<dbReference type="SMART" id="SM00257">
    <property type="entry name" value="LysM"/>
    <property type="match status" value="2"/>
</dbReference>
<feature type="domain" description="LysM" evidence="14">
    <location>
        <begin position="398"/>
        <end position="446"/>
    </location>
</feature>
<dbReference type="CDD" id="cd00035">
    <property type="entry name" value="ChtBD1"/>
    <property type="match status" value="1"/>
</dbReference>
<evidence type="ECO:0000256" key="11">
    <source>
        <dbReference type="RuleBase" id="RU000489"/>
    </source>
</evidence>
<comment type="caution">
    <text evidence="16">The sequence shown here is derived from an EMBL/GenBank/DDBJ whole genome shotgun (WGS) entry which is preliminary data.</text>
</comment>
<dbReference type="GO" id="GO:0000272">
    <property type="term" value="P:polysaccharide catabolic process"/>
    <property type="evidence" value="ECO:0007669"/>
    <property type="project" value="UniProtKB-KW"/>
</dbReference>
<comment type="similarity">
    <text evidence="2">Belongs to the glycosyl hydrolase 18 family. Chitinase class V subfamily.</text>
</comment>
<dbReference type="SUPFAM" id="SSF54106">
    <property type="entry name" value="LysM domain"/>
    <property type="match status" value="1"/>
</dbReference>
<dbReference type="CDD" id="cd02878">
    <property type="entry name" value="GH18_zymocin_alpha"/>
    <property type="match status" value="1"/>
</dbReference>
<dbReference type="SMART" id="SM00636">
    <property type="entry name" value="Glyco_18"/>
    <property type="match status" value="1"/>
</dbReference>
<reference evidence="16" key="1">
    <citation type="submission" date="2022-11" db="EMBL/GenBank/DDBJ databases">
        <title>Genome Resource of Sclerotinia nivalis Strain SnTB1, a Plant Pathogen Isolated from American Ginseng.</title>
        <authorList>
            <person name="Fan S."/>
        </authorList>
    </citation>
    <scope>NUCLEOTIDE SEQUENCE</scope>
    <source>
        <strain evidence="16">SnTB1</strain>
    </source>
</reference>
<evidence type="ECO:0000256" key="4">
    <source>
        <dbReference type="ARBA" id="ARBA00022669"/>
    </source>
</evidence>
<dbReference type="SUPFAM" id="SSF57016">
    <property type="entry name" value="Plant lectins/antimicrobial peptides"/>
    <property type="match status" value="1"/>
</dbReference>
<dbReference type="InterPro" id="IPR011583">
    <property type="entry name" value="Chitinase_II/V-like_cat"/>
</dbReference>
<feature type="domain" description="LysM" evidence="14">
    <location>
        <begin position="334"/>
        <end position="379"/>
    </location>
</feature>
<dbReference type="PANTHER" id="PTHR47700:SF2">
    <property type="entry name" value="CHITINASE"/>
    <property type="match status" value="1"/>
</dbReference>
<evidence type="ECO:0000256" key="3">
    <source>
        <dbReference type="ARBA" id="ARBA00012729"/>
    </source>
</evidence>
<dbReference type="OrthoDB" id="73875at2759"/>
<dbReference type="EC" id="3.2.1.14" evidence="3"/>
<dbReference type="GO" id="GO:0008061">
    <property type="term" value="F:chitin binding"/>
    <property type="evidence" value="ECO:0007669"/>
    <property type="project" value="UniProtKB-KW"/>
</dbReference>